<evidence type="ECO:0000313" key="3">
    <source>
        <dbReference type="Proteomes" id="UP000233365"/>
    </source>
</evidence>
<dbReference type="EMBL" id="JAEKJW010000004">
    <property type="protein sequence ID" value="MBN8198867.1"/>
    <property type="molecule type" value="Genomic_DNA"/>
</dbReference>
<dbReference type="Proteomes" id="UP000233365">
    <property type="component" value="Unassembled WGS sequence"/>
</dbReference>
<sequence length="167" mass="18056">MPINKDQLRTLIVQPVLAVLDLPAPDVAENLLMGTAAHESHLGDYIQQVGGGPALGIYQMEPATLNDCYVNYLDYSTRAALKAKVDGFLAAQPVGSDGKPDKSAQLATNLAYATAMCRIRYYRAPGALPSDPNDLNGLAAYWKQYYNTPLGAGTVDQFIADYNRFLG</sequence>
<dbReference type="AlphaFoldDB" id="A0A8I1MCR9"/>
<proteinExistence type="predicted"/>
<keyword evidence="3" id="KW-1185">Reference proteome</keyword>
<organism evidence="1 4">
    <name type="scientific">Thalassospira povalilytica</name>
    <dbReference type="NCBI Taxonomy" id="732237"/>
    <lineage>
        <taxon>Bacteria</taxon>
        <taxon>Pseudomonadati</taxon>
        <taxon>Pseudomonadota</taxon>
        <taxon>Alphaproteobacteria</taxon>
        <taxon>Rhodospirillales</taxon>
        <taxon>Thalassospiraceae</taxon>
        <taxon>Thalassospira</taxon>
    </lineage>
</organism>
<protein>
    <submittedName>
        <fullName evidence="1">Uncharacterized protein</fullName>
    </submittedName>
</protein>
<evidence type="ECO:0000313" key="4">
    <source>
        <dbReference type="Proteomes" id="UP000664405"/>
    </source>
</evidence>
<comment type="caution">
    <text evidence="1">The sequence shown here is derived from an EMBL/GenBank/DDBJ whole genome shotgun (WGS) entry which is preliminary data.</text>
</comment>
<evidence type="ECO:0000313" key="1">
    <source>
        <dbReference type="EMBL" id="MBN8198867.1"/>
    </source>
</evidence>
<reference evidence="1" key="2">
    <citation type="submission" date="2020-12" db="EMBL/GenBank/DDBJ databases">
        <title>Oil enriched cultivation method for isolating marine PHA-producing bacteria.</title>
        <authorList>
            <person name="Zheng W."/>
            <person name="Yu S."/>
            <person name="Huang Y."/>
        </authorList>
    </citation>
    <scope>NUCLEOTIDE SEQUENCE</scope>
    <source>
        <strain evidence="1">SY-2-3</strain>
    </source>
</reference>
<name>A0A8I1MCR9_9PROT</name>
<accession>A0A8I1MCR9</accession>
<dbReference type="RefSeq" id="WP_068520058.1">
    <property type="nucleotide sequence ID" value="NZ_JAEKJW010000004.1"/>
</dbReference>
<gene>
    <name evidence="2" type="ORF">CU041_15505</name>
    <name evidence="1" type="ORF">JF547_20560</name>
</gene>
<reference evidence="2 3" key="1">
    <citation type="submission" date="2017-11" db="EMBL/GenBank/DDBJ databases">
        <title>Biodiversity and function of Thalassospira species in the particle-attached aromatic-hydrocarbon-degrading consortia from the surface seawater of the China South Sea.</title>
        <authorList>
            <person name="Dong C."/>
            <person name="Liu R."/>
            <person name="Shao Z."/>
        </authorList>
    </citation>
    <scope>NUCLEOTIDE SEQUENCE [LARGE SCALE GENOMIC DNA]</scope>
    <source>
        <strain evidence="2 3">139Z-12</strain>
    </source>
</reference>
<dbReference type="EMBL" id="PGTS01000006">
    <property type="protein sequence ID" value="PKR48130.1"/>
    <property type="molecule type" value="Genomic_DNA"/>
</dbReference>
<dbReference type="Proteomes" id="UP000664405">
    <property type="component" value="Unassembled WGS sequence"/>
</dbReference>
<evidence type="ECO:0000313" key="2">
    <source>
        <dbReference type="EMBL" id="PKR48130.1"/>
    </source>
</evidence>